<comment type="caution">
    <text evidence="1">The sequence shown here is derived from an EMBL/GenBank/DDBJ whole genome shotgun (WGS) entry which is preliminary data.</text>
</comment>
<dbReference type="Proteomes" id="UP000708208">
    <property type="component" value="Unassembled WGS sequence"/>
</dbReference>
<dbReference type="AlphaFoldDB" id="A0A8J2KP42"/>
<reference evidence="1" key="1">
    <citation type="submission" date="2021-06" db="EMBL/GenBank/DDBJ databases">
        <authorList>
            <person name="Hodson N. C."/>
            <person name="Mongue J. A."/>
            <person name="Jaron S. K."/>
        </authorList>
    </citation>
    <scope>NUCLEOTIDE SEQUENCE</scope>
</reference>
<evidence type="ECO:0000313" key="1">
    <source>
        <dbReference type="EMBL" id="CAG7818625.1"/>
    </source>
</evidence>
<dbReference type="EMBL" id="CAJVCH010425792">
    <property type="protein sequence ID" value="CAG7818625.1"/>
    <property type="molecule type" value="Genomic_DNA"/>
</dbReference>
<feature type="non-terminal residue" evidence="1">
    <location>
        <position position="1"/>
    </location>
</feature>
<dbReference type="OrthoDB" id="21458at2759"/>
<organism evidence="1 2">
    <name type="scientific">Allacma fusca</name>
    <dbReference type="NCBI Taxonomy" id="39272"/>
    <lineage>
        <taxon>Eukaryota</taxon>
        <taxon>Metazoa</taxon>
        <taxon>Ecdysozoa</taxon>
        <taxon>Arthropoda</taxon>
        <taxon>Hexapoda</taxon>
        <taxon>Collembola</taxon>
        <taxon>Symphypleona</taxon>
        <taxon>Sminthuridae</taxon>
        <taxon>Allacma</taxon>
    </lineage>
</organism>
<protein>
    <submittedName>
        <fullName evidence="1">Uncharacterized protein</fullName>
    </submittedName>
</protein>
<proteinExistence type="predicted"/>
<keyword evidence="2" id="KW-1185">Reference proteome</keyword>
<feature type="non-terminal residue" evidence="1">
    <location>
        <position position="54"/>
    </location>
</feature>
<evidence type="ECO:0000313" key="2">
    <source>
        <dbReference type="Proteomes" id="UP000708208"/>
    </source>
</evidence>
<gene>
    <name evidence="1" type="ORF">AFUS01_LOCUS29115</name>
</gene>
<sequence length="54" mass="5807">MGKSKSDVVIEASIHEALLENDECKIGLVIGTIAENSEFHVAHIAETLEDDKGV</sequence>
<name>A0A8J2KP42_9HEXA</name>
<accession>A0A8J2KP42</accession>